<dbReference type="InterPro" id="IPR011317">
    <property type="entry name" value="Prd_NiFe_hyd_3_EhaE"/>
</dbReference>
<name>D5VTQ2_METIM</name>
<evidence type="ECO:0000313" key="2">
    <source>
        <dbReference type="EMBL" id="ADG13955.1"/>
    </source>
</evidence>
<dbReference type="GeneID" id="9132336"/>
<protein>
    <submittedName>
        <fullName evidence="2">(NiFe)-hydrogenase-3-type complex Eha, membrane protein EhaE</fullName>
    </submittedName>
</protein>
<evidence type="ECO:0000313" key="3">
    <source>
        <dbReference type="Proteomes" id="UP000002061"/>
    </source>
</evidence>
<feature type="transmembrane region" description="Helical" evidence="1">
    <location>
        <begin position="31"/>
        <end position="48"/>
    </location>
</feature>
<dbReference type="AlphaFoldDB" id="D5VTQ2"/>
<gene>
    <name evidence="2" type="ordered locus">Metin_1305</name>
</gene>
<keyword evidence="1" id="KW-0812">Transmembrane</keyword>
<dbReference type="OrthoDB" id="81881at2157"/>
<keyword evidence="3" id="KW-1185">Reference proteome</keyword>
<reference evidence="2" key="1">
    <citation type="submission" date="2010-04" db="EMBL/GenBank/DDBJ databases">
        <title>Complete sequence of Methanocaldococcus infernus ME.</title>
        <authorList>
            <consortium name="US DOE Joint Genome Institute"/>
            <person name="Lucas S."/>
            <person name="Copeland A."/>
            <person name="Lapidus A."/>
            <person name="Cheng J.-F."/>
            <person name="Bruce D."/>
            <person name="Goodwin L."/>
            <person name="Pitluck S."/>
            <person name="Munk A.C."/>
            <person name="Detter J.C."/>
            <person name="Han C."/>
            <person name="Tapia R."/>
            <person name="Land M."/>
            <person name="Hauser L."/>
            <person name="Kyrpides N."/>
            <person name="Mikhailova N."/>
            <person name="Sieprawska-Lupa M."/>
            <person name="Whitman W.B."/>
            <person name="Woyke T."/>
        </authorList>
    </citation>
    <scope>NUCLEOTIDE SEQUENCE [LARGE SCALE GENOMIC DNA]</scope>
    <source>
        <strain evidence="2">ME</strain>
    </source>
</reference>
<dbReference type="eggNOG" id="arCOG04830">
    <property type="taxonomic scope" value="Archaea"/>
</dbReference>
<accession>D5VTQ2</accession>
<dbReference type="Proteomes" id="UP000002061">
    <property type="component" value="Chromosome"/>
</dbReference>
<dbReference type="Pfam" id="PF09880">
    <property type="entry name" value="EhaE"/>
    <property type="match status" value="1"/>
</dbReference>
<feature type="transmembrane region" description="Helical" evidence="1">
    <location>
        <begin position="6"/>
        <end position="24"/>
    </location>
</feature>
<dbReference type="RefSeq" id="WP_013100700.1">
    <property type="nucleotide sequence ID" value="NC_014122.1"/>
</dbReference>
<proteinExistence type="predicted"/>
<dbReference type="STRING" id="573063.Metin_1305"/>
<organism evidence="2 3">
    <name type="scientific">Methanocaldococcus infernus (strain DSM 11812 / JCM 15783 / ME)</name>
    <dbReference type="NCBI Taxonomy" id="573063"/>
    <lineage>
        <taxon>Archaea</taxon>
        <taxon>Methanobacteriati</taxon>
        <taxon>Methanobacteriota</taxon>
        <taxon>Methanomada group</taxon>
        <taxon>Methanococci</taxon>
        <taxon>Methanococcales</taxon>
        <taxon>Methanocaldococcaceae</taxon>
        <taxon>Methanocaldococcus</taxon>
    </lineage>
</organism>
<dbReference type="HOGENOM" id="CLU_191930_0_0_2"/>
<dbReference type="KEGG" id="mif:Metin_1305"/>
<dbReference type="EMBL" id="CP002009">
    <property type="protein sequence ID" value="ADG13955.1"/>
    <property type="molecule type" value="Genomic_DNA"/>
</dbReference>
<feature type="transmembrane region" description="Helical" evidence="1">
    <location>
        <begin position="54"/>
        <end position="74"/>
    </location>
</feature>
<keyword evidence="1" id="KW-1133">Transmembrane helix</keyword>
<evidence type="ECO:0000256" key="1">
    <source>
        <dbReference type="SAM" id="Phobius"/>
    </source>
</evidence>
<sequence>MLELYIGFFLLIVGTLGSIIGPNVEDPLVRFLNIEVASCGVSLVFLAYDETLALMTYLAVNALLTIIIVRAILIRTMREDDEDREDMESIV</sequence>
<dbReference type="PIRSF" id="PIRSF036535">
    <property type="entry name" value="EhaE"/>
    <property type="match status" value="1"/>
</dbReference>
<keyword evidence="1" id="KW-0472">Membrane</keyword>